<proteinExistence type="predicted"/>
<sequence length="619" mass="70073">MEEFVGEIWHKMLTRQVNTDCVQASVELTTLSQQLAPWYRAMGGGAAKVIEGAQPRKFNIQRRWLQRIAGSHKRFSVSWQDERSLRLPTTIALFSQSELNEFVYFWLTALAAYHCQTTIDLQQSLVNQWFIHNQNASSELLNSKPGLRQQYQNVVQALLSQRQTITGNLNPAQLTREKAIQQALISPGSVSNLPLAPGDPLPVLLWLYPAPLHLVAVNSDDRLDDFGKSAAKQGVSRQQSRKTAQRIDDAKKTDGLLIFQLESLFSWAEQVELDRCQDESLDEDVASVADDLDIITLSRQRRAGAAKIKFDLDLPAAEQDDLPLGNGIKLPEWHYKKNQLVNHYCLLQPFLADDAEPAQLPQHLKQIAQTLRKQFSCLKPQRQWLQRQPFGEELDIDAWLDCLTQQTRSQEPQNVFKTRIANSRQMACLLLADLSMSTDSALNAQQKVIDVIRDTLLLFAEALTSSGDQFAIYGFSSVKNKQVRYHLLKNFAEKYTEHARGRICAIKPGFYTRIGAAIRQSTNILKLQQTEQKLLLIISDGKPNDIDQYEGIYGIEDTRQAILEAKQAGLQPFCVTIDEKGNDYLPYLFGEKGYAIIDDVTRLPTLLPKLYLNLTGIHA</sequence>
<dbReference type="KEGG" id="cate:C2869_03820"/>
<evidence type="ECO:0000259" key="1">
    <source>
        <dbReference type="PROSITE" id="PS50234"/>
    </source>
</evidence>
<dbReference type="PANTHER" id="PTHR41248:SF1">
    <property type="entry name" value="NORD PROTEIN"/>
    <property type="match status" value="1"/>
</dbReference>
<dbReference type="EMBL" id="CP026604">
    <property type="protein sequence ID" value="AWB65617.1"/>
    <property type="molecule type" value="Genomic_DNA"/>
</dbReference>
<gene>
    <name evidence="2" type="ORF">C2869_03820</name>
</gene>
<keyword evidence="3" id="KW-1185">Reference proteome</keyword>
<dbReference type="CDD" id="cd01454">
    <property type="entry name" value="vWA_norD_type"/>
    <property type="match status" value="1"/>
</dbReference>
<dbReference type="Pfam" id="PF00092">
    <property type="entry name" value="VWA"/>
    <property type="match status" value="1"/>
</dbReference>
<dbReference type="SUPFAM" id="SSF53300">
    <property type="entry name" value="vWA-like"/>
    <property type="match status" value="1"/>
</dbReference>
<dbReference type="SMART" id="SM00327">
    <property type="entry name" value="VWA"/>
    <property type="match status" value="1"/>
</dbReference>
<protein>
    <recommendedName>
        <fullName evidence="1">VWFA domain-containing protein</fullName>
    </recommendedName>
</protein>
<reference evidence="2 3" key="1">
    <citation type="submission" date="2018-01" db="EMBL/GenBank/DDBJ databases">
        <title>Genome sequence of a Cantenovulum-like bacteria.</title>
        <authorList>
            <person name="Tan W.R."/>
            <person name="Lau N.-S."/>
            <person name="Go F."/>
            <person name="Amirul A.-A.A."/>
        </authorList>
    </citation>
    <scope>NUCLEOTIDE SEQUENCE [LARGE SCALE GENOMIC DNA]</scope>
    <source>
        <strain evidence="2 3">CCB-QB4</strain>
    </source>
</reference>
<dbReference type="InterPro" id="IPR051928">
    <property type="entry name" value="NorD/CobT"/>
</dbReference>
<dbReference type="AlphaFoldDB" id="A0A2S0VN19"/>
<dbReference type="InterPro" id="IPR036465">
    <property type="entry name" value="vWFA_dom_sf"/>
</dbReference>
<evidence type="ECO:0000313" key="2">
    <source>
        <dbReference type="EMBL" id="AWB65617.1"/>
    </source>
</evidence>
<dbReference type="RefSeq" id="WP_108601692.1">
    <property type="nucleotide sequence ID" value="NZ_CP026604.1"/>
</dbReference>
<feature type="domain" description="VWFA" evidence="1">
    <location>
        <begin position="433"/>
        <end position="610"/>
    </location>
</feature>
<name>A0A2S0VN19_9ALTE</name>
<dbReference type="InterPro" id="IPR002035">
    <property type="entry name" value="VWF_A"/>
</dbReference>
<dbReference type="OrthoDB" id="9758211at2"/>
<dbReference type="PANTHER" id="PTHR41248">
    <property type="entry name" value="NORD PROTEIN"/>
    <property type="match status" value="1"/>
</dbReference>
<accession>A0A2S0VN19</accession>
<dbReference type="Proteomes" id="UP000244441">
    <property type="component" value="Chromosome"/>
</dbReference>
<organism evidence="2 3">
    <name type="scientific">Saccharobesus litoralis</name>
    <dbReference type="NCBI Taxonomy" id="2172099"/>
    <lineage>
        <taxon>Bacteria</taxon>
        <taxon>Pseudomonadati</taxon>
        <taxon>Pseudomonadota</taxon>
        <taxon>Gammaproteobacteria</taxon>
        <taxon>Alteromonadales</taxon>
        <taxon>Alteromonadaceae</taxon>
        <taxon>Saccharobesus</taxon>
    </lineage>
</organism>
<dbReference type="PROSITE" id="PS50234">
    <property type="entry name" value="VWFA"/>
    <property type="match status" value="1"/>
</dbReference>
<dbReference type="Gene3D" id="3.40.50.410">
    <property type="entry name" value="von Willebrand factor, type A domain"/>
    <property type="match status" value="1"/>
</dbReference>
<evidence type="ECO:0000313" key="3">
    <source>
        <dbReference type="Proteomes" id="UP000244441"/>
    </source>
</evidence>